<evidence type="ECO:0000313" key="3">
    <source>
        <dbReference type="Proteomes" id="UP000831327"/>
    </source>
</evidence>
<dbReference type="RefSeq" id="WP_244457478.1">
    <property type="nucleotide sequence ID" value="NZ_AP025637.1"/>
</dbReference>
<dbReference type="PANTHER" id="PTHR43123:SF4">
    <property type="entry name" value="POLYSACCHARIDE DEACETYLASE"/>
    <property type="match status" value="1"/>
</dbReference>
<sequence>MTMQPRDRLRYTAPSDRPRHAGPGGARLIVWPVVNVETWLIENPMPRQVLSPPTGAALLPDVPNWAWHEYGMRVGFWRFHALFARHSIRPTLSINGSVITHYPRVAAAARDAGWDFMGHGWFQVPTHRIEDQRGMIARTTQAIADFTGRPCEGWLGPGLTETPETPDLLAEHGITWTGDFVVDDLPARIATTHGEMLALPYSVELNDIPVVMIQHHDETELPRRARLSAARLLQEAEGDAGVKIMCIAIHPYITGVPHRIAALEALFDDLAGDPRVAFLQGTEIAAWYRASGDTA</sequence>
<dbReference type="SUPFAM" id="SSF88713">
    <property type="entry name" value="Glycoside hydrolase/deacetylase"/>
    <property type="match status" value="1"/>
</dbReference>
<feature type="region of interest" description="Disordered" evidence="1">
    <location>
        <begin position="1"/>
        <end position="20"/>
    </location>
</feature>
<dbReference type="PANTHER" id="PTHR43123">
    <property type="entry name" value="POLYSACCHARIDE DEACETYLASE-RELATED"/>
    <property type="match status" value="1"/>
</dbReference>
<dbReference type="EMBL" id="AP025637">
    <property type="protein sequence ID" value="BDG70129.1"/>
    <property type="molecule type" value="Genomic_DNA"/>
</dbReference>
<dbReference type="CDD" id="cd10979">
    <property type="entry name" value="CE4_PuuE_like"/>
    <property type="match status" value="1"/>
</dbReference>
<reference evidence="2 3" key="1">
    <citation type="journal article" date="2016" name="Microbes Environ.">
        <title>Phylogenetically diverse aerobic anoxygenic phototrophic bacteria isolated from epilithic biofilms in Tama river, Japan.</title>
        <authorList>
            <person name="Hirose S."/>
            <person name="Matsuura K."/>
            <person name="Haruta S."/>
        </authorList>
    </citation>
    <scope>NUCLEOTIDE SEQUENCE [LARGE SCALE GENOMIC DNA]</scope>
    <source>
        <strain evidence="2 3">S08</strain>
    </source>
</reference>
<dbReference type="Proteomes" id="UP000831327">
    <property type="component" value="Chromosome"/>
</dbReference>
<dbReference type="Gene3D" id="3.20.20.370">
    <property type="entry name" value="Glycoside hydrolase/deacetylase"/>
    <property type="match status" value="1"/>
</dbReference>
<organism evidence="2 3">
    <name type="scientific">Roseomonas fluvialis</name>
    <dbReference type="NCBI Taxonomy" id="1750527"/>
    <lineage>
        <taxon>Bacteria</taxon>
        <taxon>Pseudomonadati</taxon>
        <taxon>Pseudomonadota</taxon>
        <taxon>Alphaproteobacteria</taxon>
        <taxon>Acetobacterales</taxon>
        <taxon>Roseomonadaceae</taxon>
        <taxon>Roseomonas</taxon>
    </lineage>
</organism>
<keyword evidence="3" id="KW-1185">Reference proteome</keyword>
<evidence type="ECO:0000313" key="2">
    <source>
        <dbReference type="EMBL" id="BDG70129.1"/>
    </source>
</evidence>
<protein>
    <recommendedName>
        <fullName evidence="4">Chitooligosaccharide deacetylase</fullName>
    </recommendedName>
</protein>
<name>A0ABM7XXC8_9PROT</name>
<feature type="compositionally biased region" description="Basic and acidic residues" evidence="1">
    <location>
        <begin position="1"/>
        <end position="10"/>
    </location>
</feature>
<evidence type="ECO:0000256" key="1">
    <source>
        <dbReference type="SAM" id="MobiDB-lite"/>
    </source>
</evidence>
<accession>A0ABM7XXC8</accession>
<gene>
    <name evidence="2" type="ORF">Rmf_00580</name>
</gene>
<dbReference type="InterPro" id="IPR011330">
    <property type="entry name" value="Glyco_hydro/deAcase_b/a-brl"/>
</dbReference>
<evidence type="ECO:0008006" key="4">
    <source>
        <dbReference type="Google" id="ProtNLM"/>
    </source>
</evidence>
<proteinExistence type="predicted"/>